<organism evidence="1 2">
    <name type="scientific">Pseudohongiella nitratireducens</name>
    <dbReference type="NCBI Taxonomy" id="1768907"/>
    <lineage>
        <taxon>Bacteria</taxon>
        <taxon>Pseudomonadati</taxon>
        <taxon>Pseudomonadota</taxon>
        <taxon>Gammaproteobacteria</taxon>
        <taxon>Pseudomonadales</taxon>
        <taxon>Pseudohongiellaceae</taxon>
        <taxon>Pseudohongiella</taxon>
    </lineage>
</organism>
<dbReference type="Pfam" id="PF01663">
    <property type="entry name" value="Phosphodiest"/>
    <property type="match status" value="1"/>
</dbReference>
<name>A0A917GLT9_9GAMM</name>
<reference evidence="1" key="1">
    <citation type="journal article" date="2014" name="Int. J. Syst. Evol. Microbiol.">
        <title>Complete genome sequence of Corynebacterium casei LMG S-19264T (=DSM 44701T), isolated from a smear-ripened cheese.</title>
        <authorList>
            <consortium name="US DOE Joint Genome Institute (JGI-PGF)"/>
            <person name="Walter F."/>
            <person name="Albersmeier A."/>
            <person name="Kalinowski J."/>
            <person name="Ruckert C."/>
        </authorList>
    </citation>
    <scope>NUCLEOTIDE SEQUENCE</scope>
    <source>
        <strain evidence="1">CGMCC 1.15425</strain>
    </source>
</reference>
<dbReference type="PANTHER" id="PTHR10151">
    <property type="entry name" value="ECTONUCLEOTIDE PYROPHOSPHATASE/PHOSPHODIESTERASE"/>
    <property type="match status" value="1"/>
</dbReference>
<proteinExistence type="predicted"/>
<comment type="caution">
    <text evidence="1">The sequence shown here is derived from an EMBL/GenBank/DDBJ whole genome shotgun (WGS) entry which is preliminary data.</text>
</comment>
<evidence type="ECO:0000313" key="2">
    <source>
        <dbReference type="Proteomes" id="UP000627715"/>
    </source>
</evidence>
<dbReference type="CDD" id="cd16018">
    <property type="entry name" value="Enpp"/>
    <property type="match status" value="1"/>
</dbReference>
<keyword evidence="2" id="KW-1185">Reference proteome</keyword>
<dbReference type="Proteomes" id="UP000627715">
    <property type="component" value="Unassembled WGS sequence"/>
</dbReference>
<accession>A0A917GLT9</accession>
<evidence type="ECO:0000313" key="1">
    <source>
        <dbReference type="EMBL" id="GGG50738.1"/>
    </source>
</evidence>
<dbReference type="RefSeq" id="WP_082866449.1">
    <property type="nucleotide sequence ID" value="NZ_BMIY01000002.1"/>
</dbReference>
<dbReference type="AlphaFoldDB" id="A0A917GLT9"/>
<dbReference type="OrthoDB" id="9771966at2"/>
<dbReference type="InterPro" id="IPR017850">
    <property type="entry name" value="Alkaline_phosphatase_core_sf"/>
</dbReference>
<sequence length="415" mass="46628">MIHRHSFRRPLATLLALMLLTTPFAVYAEKPLTLLVGVDGFRWDILDRYELPNLERLAREGVRVKHLQPVMPSKTFPNFYAIATGLYPENNGVLGNAGFDPVLEKTFRMSDQDDSRWFEGEPVWITVEKQNKIAATMFWVGTAAAYEGVRPSYWRPFDGSVENDERVAQVMTWVDLPVADRPDFISVYFEALDSASHGFGVGSDEEAAAASEIDDLVGSLWQGLQQRGLLSQSHIVVVGDHGMTNLSAEKIIYLDDYVDLRAEFSQLYSPQLSGDRQGNAVYAALYGEPDNLDSFYESIKDRHEHLSVFRKGEYPDWFHLSHPVREPGLVIMPDNGWLVSKRGVPYYGPRATHGFSPLETDMQATLLGYGPAFAEGKDVPMLHVVDIYSLLVRLMQLSPANNDGNASRVQALLRQ</sequence>
<dbReference type="PANTHER" id="PTHR10151:SF120">
    <property type="entry name" value="BIS(5'-ADENOSYL)-TRIPHOSPHATASE"/>
    <property type="match status" value="1"/>
</dbReference>
<gene>
    <name evidence="1" type="ORF">GCM10011403_04850</name>
</gene>
<dbReference type="InterPro" id="IPR002591">
    <property type="entry name" value="Phosphodiest/P_Trfase"/>
</dbReference>
<dbReference type="Gene3D" id="3.40.720.10">
    <property type="entry name" value="Alkaline Phosphatase, subunit A"/>
    <property type="match status" value="1"/>
</dbReference>
<dbReference type="SUPFAM" id="SSF53649">
    <property type="entry name" value="Alkaline phosphatase-like"/>
    <property type="match status" value="1"/>
</dbReference>
<protein>
    <submittedName>
        <fullName evidence="1">Alkaline phosphatase family protein</fullName>
    </submittedName>
</protein>
<reference evidence="1" key="2">
    <citation type="submission" date="2020-09" db="EMBL/GenBank/DDBJ databases">
        <authorList>
            <person name="Sun Q."/>
            <person name="Zhou Y."/>
        </authorList>
    </citation>
    <scope>NUCLEOTIDE SEQUENCE</scope>
    <source>
        <strain evidence="1">CGMCC 1.15425</strain>
    </source>
</reference>
<dbReference type="GO" id="GO:0016787">
    <property type="term" value="F:hydrolase activity"/>
    <property type="evidence" value="ECO:0007669"/>
    <property type="project" value="UniProtKB-ARBA"/>
</dbReference>
<dbReference type="EMBL" id="BMIY01000002">
    <property type="protein sequence ID" value="GGG50738.1"/>
    <property type="molecule type" value="Genomic_DNA"/>
</dbReference>
<dbReference type="Gene3D" id="3.30.1360.180">
    <property type="match status" value="1"/>
</dbReference>